<dbReference type="InterPro" id="IPR036673">
    <property type="entry name" value="Cyanovirin-N_sf"/>
</dbReference>
<evidence type="ECO:0000313" key="3">
    <source>
        <dbReference type="EMBL" id="KAH7113985.1"/>
    </source>
</evidence>
<comment type="caution">
    <text evidence="3">The sequence shown here is derived from an EMBL/GenBank/DDBJ whole genome shotgun (WGS) entry which is preliminary data.</text>
</comment>
<proteinExistence type="predicted"/>
<reference evidence="3" key="1">
    <citation type="journal article" date="2021" name="Nat. Commun.">
        <title>Genetic determinants of endophytism in the Arabidopsis root mycobiome.</title>
        <authorList>
            <person name="Mesny F."/>
            <person name="Miyauchi S."/>
            <person name="Thiergart T."/>
            <person name="Pickel B."/>
            <person name="Atanasova L."/>
            <person name="Karlsson M."/>
            <person name="Huettel B."/>
            <person name="Barry K.W."/>
            <person name="Haridas S."/>
            <person name="Chen C."/>
            <person name="Bauer D."/>
            <person name="Andreopoulos W."/>
            <person name="Pangilinan J."/>
            <person name="LaButti K."/>
            <person name="Riley R."/>
            <person name="Lipzen A."/>
            <person name="Clum A."/>
            <person name="Drula E."/>
            <person name="Henrissat B."/>
            <person name="Kohler A."/>
            <person name="Grigoriev I.V."/>
            <person name="Martin F.M."/>
            <person name="Hacquard S."/>
        </authorList>
    </citation>
    <scope>NUCLEOTIDE SEQUENCE</scope>
    <source>
        <strain evidence="3">MPI-CAGE-AT-0021</strain>
    </source>
</reference>
<protein>
    <recommendedName>
        <fullName evidence="2">Cyanovirin-N domain-containing protein</fullName>
    </recommendedName>
</protein>
<evidence type="ECO:0000313" key="4">
    <source>
        <dbReference type="Proteomes" id="UP000717696"/>
    </source>
</evidence>
<keyword evidence="4" id="KW-1185">Reference proteome</keyword>
<dbReference type="Proteomes" id="UP000717696">
    <property type="component" value="Unassembled WGS sequence"/>
</dbReference>
<dbReference type="SUPFAM" id="SSF51322">
    <property type="entry name" value="Cyanovirin-N"/>
    <property type="match status" value="1"/>
</dbReference>
<keyword evidence="1" id="KW-0732">Signal</keyword>
<feature type="domain" description="Cyanovirin-N" evidence="2">
    <location>
        <begin position="26"/>
        <end position="91"/>
    </location>
</feature>
<evidence type="ECO:0000256" key="1">
    <source>
        <dbReference type="SAM" id="SignalP"/>
    </source>
</evidence>
<accession>A0A9P9D5K0</accession>
<dbReference type="Gene3D" id="2.30.60.10">
    <property type="entry name" value="Cyanovirin-N"/>
    <property type="match status" value="1"/>
</dbReference>
<dbReference type="Pfam" id="PF08881">
    <property type="entry name" value="CVNH"/>
    <property type="match status" value="1"/>
</dbReference>
<dbReference type="AlphaFoldDB" id="A0A9P9D5K0"/>
<feature type="chain" id="PRO_5040172839" description="Cyanovirin-N domain-containing protein" evidence="1">
    <location>
        <begin position="17"/>
        <end position="136"/>
    </location>
</feature>
<gene>
    <name evidence="3" type="ORF">B0J13DRAFT_631063</name>
</gene>
<dbReference type="EMBL" id="JAGMUU010000044">
    <property type="protein sequence ID" value="KAH7113985.1"/>
    <property type="molecule type" value="Genomic_DNA"/>
</dbReference>
<dbReference type="InterPro" id="IPR011058">
    <property type="entry name" value="Cyanovirin-N"/>
</dbReference>
<feature type="signal peptide" evidence="1">
    <location>
        <begin position="1"/>
        <end position="16"/>
    </location>
</feature>
<sequence>MKFFVTISALTSMAAAAELTAGNWAYTCKDEELESFTLKAKCKDTVGDYLDTSIDLNTCLAWSTAEANIAIRSLKQAGGNLSNHCSDCLLPVSSYEGDEGSGDFIYQLTCNCPGPGNPYWANIFKLLPIEILEENG</sequence>
<organism evidence="3 4">
    <name type="scientific">Dactylonectria estremocensis</name>
    <dbReference type="NCBI Taxonomy" id="1079267"/>
    <lineage>
        <taxon>Eukaryota</taxon>
        <taxon>Fungi</taxon>
        <taxon>Dikarya</taxon>
        <taxon>Ascomycota</taxon>
        <taxon>Pezizomycotina</taxon>
        <taxon>Sordariomycetes</taxon>
        <taxon>Hypocreomycetidae</taxon>
        <taxon>Hypocreales</taxon>
        <taxon>Nectriaceae</taxon>
        <taxon>Dactylonectria</taxon>
    </lineage>
</organism>
<name>A0A9P9D5K0_9HYPO</name>
<dbReference type="OrthoDB" id="2947935at2759"/>
<evidence type="ECO:0000259" key="2">
    <source>
        <dbReference type="Pfam" id="PF08881"/>
    </source>
</evidence>